<organism evidence="1 2">
    <name type="scientific">Rhodanobacter denitrificans</name>
    <dbReference type="NCBI Taxonomy" id="666685"/>
    <lineage>
        <taxon>Bacteria</taxon>
        <taxon>Pseudomonadati</taxon>
        <taxon>Pseudomonadota</taxon>
        <taxon>Gammaproteobacteria</taxon>
        <taxon>Lysobacterales</taxon>
        <taxon>Rhodanobacteraceae</taxon>
        <taxon>Rhodanobacter</taxon>
    </lineage>
</organism>
<dbReference type="KEGG" id="rhd:R2APBS1_3804"/>
<dbReference type="EMBL" id="CP003470">
    <property type="protein sequence ID" value="AGG90862.1"/>
    <property type="molecule type" value="Genomic_DNA"/>
</dbReference>
<keyword evidence="2" id="KW-1185">Reference proteome</keyword>
<sequence precursor="true">MFFSFQLGAATPQTKALSSTQQFVSSLGWSRHGFAILIRHVSNGGTRKPNLGETMLLVGVDMKTP</sequence>
<name>M4NLB1_9GAMM</name>
<protein>
    <submittedName>
        <fullName evidence="1">Uncharacterized protein</fullName>
    </submittedName>
</protein>
<proteinExistence type="predicted"/>
<dbReference type="HOGENOM" id="CLU_2846961_0_0_6"/>
<gene>
    <name evidence="1" type="ORF">R2APBS1_3804</name>
</gene>
<reference evidence="1 2" key="1">
    <citation type="submission" date="2012-04" db="EMBL/GenBank/DDBJ databases">
        <title>Complete genome of Rhodanobacter sp. 2APBS1.</title>
        <authorList>
            <consortium name="US DOE Joint Genome Institute"/>
            <person name="Huntemann M."/>
            <person name="Wei C.-L."/>
            <person name="Han J."/>
            <person name="Detter J.C."/>
            <person name="Han C."/>
            <person name="Tapia R."/>
            <person name="Munk A.C.C."/>
            <person name="Chen A."/>
            <person name="Krypides N."/>
            <person name="Mavromatis K."/>
            <person name="Markowitz V."/>
            <person name="Szeto E."/>
            <person name="Ivanova N."/>
            <person name="Mikhailova N."/>
            <person name="Ovchinnikova G."/>
            <person name="Pagani I."/>
            <person name="Pati A."/>
            <person name="Goodwin L."/>
            <person name="Peters L."/>
            <person name="Pitluck S."/>
            <person name="Woyke T."/>
            <person name="Prakash O."/>
            <person name="Elkins J."/>
            <person name="Brown S."/>
            <person name="Palumbo A."/>
            <person name="Hemme C."/>
            <person name="Zhou J."/>
            <person name="Watson D."/>
            <person name="Jardine P."/>
            <person name="Kostka J."/>
            <person name="Green S."/>
        </authorList>
    </citation>
    <scope>NUCLEOTIDE SEQUENCE [LARGE SCALE GENOMIC DNA]</scope>
    <source>
        <strain evidence="1 2">2APBS1</strain>
    </source>
</reference>
<accession>M4NLB1</accession>
<evidence type="ECO:0000313" key="2">
    <source>
        <dbReference type="Proteomes" id="UP000011859"/>
    </source>
</evidence>
<dbReference type="AlphaFoldDB" id="M4NLB1"/>
<dbReference type="Proteomes" id="UP000011859">
    <property type="component" value="Chromosome"/>
</dbReference>
<dbReference type="OrthoDB" id="5952859at2"/>
<evidence type="ECO:0000313" key="1">
    <source>
        <dbReference type="EMBL" id="AGG90862.1"/>
    </source>
</evidence>
<dbReference type="RefSeq" id="WP_015449098.1">
    <property type="nucleotide sequence ID" value="NC_020541.1"/>
</dbReference>